<dbReference type="Pfam" id="PF01553">
    <property type="entry name" value="Acyltransferase"/>
    <property type="match status" value="1"/>
</dbReference>
<dbReference type="PANTHER" id="PTHR10434:SF40">
    <property type="entry name" value="1-ACYL-SN-GLYCEROL-3-PHOSPHATE ACYLTRANSFERASE"/>
    <property type="match status" value="1"/>
</dbReference>
<dbReference type="SUPFAM" id="SSF69593">
    <property type="entry name" value="Glycerol-3-phosphate (1)-acyltransferase"/>
    <property type="match status" value="1"/>
</dbReference>
<name>A0A371BDH4_9BRAD</name>
<dbReference type="CDD" id="cd07989">
    <property type="entry name" value="LPLAT_AGPAT-like"/>
    <property type="match status" value="1"/>
</dbReference>
<comment type="pathway">
    <text evidence="1">Lipid metabolism.</text>
</comment>
<protein>
    <submittedName>
        <fullName evidence="5">1-acyl-sn-glycerol-3-phosphate acyltransferase</fullName>
    </submittedName>
</protein>
<comment type="caution">
    <text evidence="5">The sequence shown here is derived from an EMBL/GenBank/DDBJ whole genome shotgun (WGS) entry which is preliminary data.</text>
</comment>
<dbReference type="EMBL" id="QRGO01000001">
    <property type="protein sequence ID" value="RDV05655.1"/>
    <property type="molecule type" value="Genomic_DNA"/>
</dbReference>
<keyword evidence="2 5" id="KW-0808">Transferase</keyword>
<evidence type="ECO:0000256" key="1">
    <source>
        <dbReference type="ARBA" id="ARBA00005189"/>
    </source>
</evidence>
<evidence type="ECO:0000313" key="6">
    <source>
        <dbReference type="Proteomes" id="UP000263993"/>
    </source>
</evidence>
<evidence type="ECO:0000256" key="2">
    <source>
        <dbReference type="ARBA" id="ARBA00022679"/>
    </source>
</evidence>
<evidence type="ECO:0000256" key="3">
    <source>
        <dbReference type="ARBA" id="ARBA00023315"/>
    </source>
</evidence>
<dbReference type="InterPro" id="IPR002123">
    <property type="entry name" value="Plipid/glycerol_acylTrfase"/>
</dbReference>
<accession>A0A371BDH4</accession>
<dbReference type="OrthoDB" id="5290997at2"/>
<gene>
    <name evidence="5" type="ORF">DXH78_02330</name>
</gene>
<dbReference type="AlphaFoldDB" id="A0A371BDH4"/>
<reference evidence="6" key="1">
    <citation type="submission" date="2018-08" db="EMBL/GenBank/DDBJ databases">
        <authorList>
            <person name="Kim S.-J."/>
            <person name="Jung G.-Y."/>
        </authorList>
    </citation>
    <scope>NUCLEOTIDE SEQUENCE [LARGE SCALE GENOMIC DNA]</scope>
    <source>
        <strain evidence="6">GY_H</strain>
    </source>
</reference>
<feature type="domain" description="Phospholipid/glycerol acyltransferase" evidence="4">
    <location>
        <begin position="42"/>
        <end position="156"/>
    </location>
</feature>
<organism evidence="5 6">
    <name type="scientific">Undibacter mobilis</name>
    <dbReference type="NCBI Taxonomy" id="2292256"/>
    <lineage>
        <taxon>Bacteria</taxon>
        <taxon>Pseudomonadati</taxon>
        <taxon>Pseudomonadota</taxon>
        <taxon>Alphaproteobacteria</taxon>
        <taxon>Hyphomicrobiales</taxon>
        <taxon>Nitrobacteraceae</taxon>
        <taxon>Undibacter</taxon>
    </lineage>
</organism>
<evidence type="ECO:0000313" key="5">
    <source>
        <dbReference type="EMBL" id="RDV05655.1"/>
    </source>
</evidence>
<evidence type="ECO:0000259" key="4">
    <source>
        <dbReference type="SMART" id="SM00563"/>
    </source>
</evidence>
<dbReference type="GO" id="GO:0006654">
    <property type="term" value="P:phosphatidic acid biosynthetic process"/>
    <property type="evidence" value="ECO:0007669"/>
    <property type="project" value="TreeGrafter"/>
</dbReference>
<dbReference type="PANTHER" id="PTHR10434">
    <property type="entry name" value="1-ACYL-SN-GLYCEROL-3-PHOSPHATE ACYLTRANSFERASE"/>
    <property type="match status" value="1"/>
</dbReference>
<keyword evidence="3 5" id="KW-0012">Acyltransferase</keyword>
<dbReference type="Proteomes" id="UP000263993">
    <property type="component" value="Unassembled WGS sequence"/>
</dbReference>
<sequence length="215" mass="24343">MPYWGIVEIARIWGRINLWLLRVIAGVKIEIRGRDKIPQGPLLVASKHQSAWETFTLVTLFPNPVFILKRELQWIPLFGWFTIKGRMVPVDRGGGAAALRAMTARAHYELMQNRQLIIFPEGTRRAAGAEPRYKFGVAHLYAGAGVPCQPVALNSGLFWPRRSLLRYPGTVVVEFLDVIPAGLPQNEFFARLQEEIETATARLIEEGRRELGRSE</sequence>
<keyword evidence="6" id="KW-1185">Reference proteome</keyword>
<proteinExistence type="predicted"/>
<dbReference type="SMART" id="SM00563">
    <property type="entry name" value="PlsC"/>
    <property type="match status" value="1"/>
</dbReference>
<dbReference type="GO" id="GO:0003841">
    <property type="term" value="F:1-acylglycerol-3-phosphate O-acyltransferase activity"/>
    <property type="evidence" value="ECO:0007669"/>
    <property type="project" value="TreeGrafter"/>
</dbReference>